<dbReference type="AlphaFoldDB" id="M0HZL2"/>
<dbReference type="InterPro" id="IPR013087">
    <property type="entry name" value="Znf_C2H2_type"/>
</dbReference>
<evidence type="ECO:0000313" key="5">
    <source>
        <dbReference type="Proteomes" id="UP000011508"/>
    </source>
</evidence>
<evidence type="ECO:0000259" key="3">
    <source>
        <dbReference type="PROSITE" id="PS00028"/>
    </source>
</evidence>
<keyword evidence="2" id="KW-0472">Membrane</keyword>
<feature type="region of interest" description="Disordered" evidence="1">
    <location>
        <begin position="1"/>
        <end position="21"/>
    </location>
</feature>
<feature type="transmembrane region" description="Helical" evidence="2">
    <location>
        <begin position="81"/>
        <end position="100"/>
    </location>
</feature>
<comment type="caution">
    <text evidence="4">The sequence shown here is derived from an EMBL/GenBank/DDBJ whole genome shotgun (WGS) entry which is preliminary data.</text>
</comment>
<name>M0HZL2_9EURY</name>
<feature type="domain" description="C2H2-type" evidence="3">
    <location>
        <begin position="30"/>
        <end position="51"/>
    </location>
</feature>
<dbReference type="Proteomes" id="UP000011508">
    <property type="component" value="Unassembled WGS sequence"/>
</dbReference>
<evidence type="ECO:0000256" key="1">
    <source>
        <dbReference type="SAM" id="MobiDB-lite"/>
    </source>
</evidence>
<gene>
    <name evidence="4" type="ORF">C441_17632</name>
</gene>
<dbReference type="PROSITE" id="PS00028">
    <property type="entry name" value="ZINC_FINGER_C2H2_1"/>
    <property type="match status" value="1"/>
</dbReference>
<evidence type="ECO:0000313" key="4">
    <source>
        <dbReference type="EMBL" id="ELZ88559.1"/>
    </source>
</evidence>
<evidence type="ECO:0000256" key="2">
    <source>
        <dbReference type="SAM" id="Phobius"/>
    </source>
</evidence>
<sequence length="101" mass="11675">METFRSQPLRTSSDYRMTTDTDATRDRHTCTACGEAYPTERLLVLHRGARHPDDLDAAEVEAYREAYYEEEGELKSFRIRALGVLVLLYFGFLMLFIVFAS</sequence>
<reference evidence="4 5" key="1">
    <citation type="journal article" date="2014" name="PLoS Genet.">
        <title>Phylogenetically driven sequencing of extremely halophilic archaea reveals strategies for static and dynamic osmo-response.</title>
        <authorList>
            <person name="Becker E.A."/>
            <person name="Seitzer P.M."/>
            <person name="Tritt A."/>
            <person name="Larsen D."/>
            <person name="Krusor M."/>
            <person name="Yao A.I."/>
            <person name="Wu D."/>
            <person name="Madern D."/>
            <person name="Eisen J.A."/>
            <person name="Darling A.E."/>
            <person name="Facciotti M.T."/>
        </authorList>
    </citation>
    <scope>NUCLEOTIDE SEQUENCE [LARGE SCALE GENOMIC DNA]</scope>
    <source>
        <strain evidence="4 5">ATCC BAA-897</strain>
    </source>
</reference>
<accession>M0HZL2</accession>
<keyword evidence="5" id="KW-1185">Reference proteome</keyword>
<dbReference type="EMBL" id="AOLM01000028">
    <property type="protein sequence ID" value="ELZ88559.1"/>
    <property type="molecule type" value="Genomic_DNA"/>
</dbReference>
<feature type="compositionally biased region" description="Polar residues" evidence="1">
    <location>
        <begin position="1"/>
        <end position="12"/>
    </location>
</feature>
<protein>
    <submittedName>
        <fullName evidence="4">DNA binding protein</fullName>
    </submittedName>
</protein>
<keyword evidence="2" id="KW-1133">Transmembrane helix</keyword>
<keyword evidence="2" id="KW-0812">Transmembrane</keyword>
<proteinExistence type="predicted"/>
<dbReference type="PATRIC" id="fig|662480.6.peg.3500"/>
<organism evidence="4 5">
    <name type="scientific">Haloferax sulfurifontis ATCC BAA-897</name>
    <dbReference type="NCBI Taxonomy" id="662480"/>
    <lineage>
        <taxon>Archaea</taxon>
        <taxon>Methanobacteriati</taxon>
        <taxon>Methanobacteriota</taxon>
        <taxon>Stenosarchaea group</taxon>
        <taxon>Halobacteria</taxon>
        <taxon>Halobacteriales</taxon>
        <taxon>Haloferacaceae</taxon>
        <taxon>Haloferax</taxon>
    </lineage>
</organism>